<dbReference type="Proteomes" id="UP000249016">
    <property type="component" value="Unassembled WGS sequence"/>
</dbReference>
<reference evidence="3 4" key="1">
    <citation type="submission" date="2018-06" db="EMBL/GenBank/DDBJ databases">
        <title>Spirosoma sp. HMF3257 Genome sequencing and assembly.</title>
        <authorList>
            <person name="Kang H."/>
            <person name="Cha I."/>
            <person name="Kim H."/>
            <person name="Kang J."/>
            <person name="Joh K."/>
        </authorList>
    </citation>
    <scope>NUCLEOTIDE SEQUENCE [LARGE SCALE GENOMIC DNA]</scope>
    <source>
        <strain evidence="3 4">HMF3257</strain>
    </source>
</reference>
<evidence type="ECO:0000313" key="3">
    <source>
        <dbReference type="EMBL" id="RAI75872.1"/>
    </source>
</evidence>
<evidence type="ECO:0000259" key="2">
    <source>
        <dbReference type="PROSITE" id="PS50853"/>
    </source>
</evidence>
<name>A0A327NL00_9BACT</name>
<feature type="signal peptide" evidence="1">
    <location>
        <begin position="1"/>
        <end position="22"/>
    </location>
</feature>
<keyword evidence="4" id="KW-1185">Reference proteome</keyword>
<dbReference type="SUPFAM" id="SSF49265">
    <property type="entry name" value="Fibronectin type III"/>
    <property type="match status" value="2"/>
</dbReference>
<organism evidence="3 4">
    <name type="scientific">Spirosoma telluris</name>
    <dbReference type="NCBI Taxonomy" id="2183553"/>
    <lineage>
        <taxon>Bacteria</taxon>
        <taxon>Pseudomonadati</taxon>
        <taxon>Bacteroidota</taxon>
        <taxon>Cytophagia</taxon>
        <taxon>Cytophagales</taxon>
        <taxon>Cytophagaceae</taxon>
        <taxon>Spirosoma</taxon>
    </lineage>
</organism>
<dbReference type="PROSITE" id="PS50853">
    <property type="entry name" value="FN3"/>
    <property type="match status" value="2"/>
</dbReference>
<evidence type="ECO:0000256" key="1">
    <source>
        <dbReference type="SAM" id="SignalP"/>
    </source>
</evidence>
<feature type="domain" description="Fibronectin type-III" evidence="2">
    <location>
        <begin position="115"/>
        <end position="210"/>
    </location>
</feature>
<protein>
    <recommendedName>
        <fullName evidence="2">Fibronectin type-III domain-containing protein</fullName>
    </recommendedName>
</protein>
<dbReference type="CDD" id="cd00063">
    <property type="entry name" value="FN3"/>
    <property type="match status" value="2"/>
</dbReference>
<dbReference type="InterPro" id="IPR036116">
    <property type="entry name" value="FN3_sf"/>
</dbReference>
<feature type="domain" description="Fibronectin type-III" evidence="2">
    <location>
        <begin position="26"/>
        <end position="114"/>
    </location>
</feature>
<dbReference type="EMBL" id="QLII01000001">
    <property type="protein sequence ID" value="RAI75872.1"/>
    <property type="molecule type" value="Genomic_DNA"/>
</dbReference>
<keyword evidence="1" id="KW-0732">Signal</keyword>
<sequence length="269" mass="28771">MKKHLFQYVLGFTMLASTGLFAQSNAPTSLTGSAAAYNQVNLSWKDNSTNETKFEIERKDFTTFVKVGEVGANVTTYQDKTAAENTTYIYRVRAGFATNFSGYSNEFTVTTPLSPPGNPTGLVAVAQGTSGIKLTWNNGSGSTPVDYQVERGTSSGGPFTLLQTVSYSRTPTITDLSVSGGSQYCYRVRSRNTGGTSGYSTVACATMPLSPTNVKNLVAQAVSSSSIKLTWDRFGKETGISIERRTGQTGNWSQIATTLADGVNIPTMV</sequence>
<feature type="chain" id="PRO_5016437226" description="Fibronectin type-III domain-containing protein" evidence="1">
    <location>
        <begin position="23"/>
        <end position="269"/>
    </location>
</feature>
<proteinExistence type="predicted"/>
<dbReference type="OrthoDB" id="9803616at2"/>
<dbReference type="Gene3D" id="2.60.40.10">
    <property type="entry name" value="Immunoglobulins"/>
    <property type="match status" value="3"/>
</dbReference>
<dbReference type="RefSeq" id="WP_111344748.1">
    <property type="nucleotide sequence ID" value="NZ_QLII01000001.1"/>
</dbReference>
<accession>A0A327NL00</accession>
<dbReference type="AlphaFoldDB" id="A0A327NL00"/>
<dbReference type="InterPro" id="IPR013783">
    <property type="entry name" value="Ig-like_fold"/>
</dbReference>
<evidence type="ECO:0000313" key="4">
    <source>
        <dbReference type="Proteomes" id="UP000249016"/>
    </source>
</evidence>
<dbReference type="SMART" id="SM00060">
    <property type="entry name" value="FN3"/>
    <property type="match status" value="2"/>
</dbReference>
<comment type="caution">
    <text evidence="3">The sequence shown here is derived from an EMBL/GenBank/DDBJ whole genome shotgun (WGS) entry which is preliminary data.</text>
</comment>
<dbReference type="InterPro" id="IPR003961">
    <property type="entry name" value="FN3_dom"/>
</dbReference>
<gene>
    <name evidence="3" type="ORF">HMF3257_19985</name>
</gene>